<gene>
    <name evidence="2" type="ORF">ElyMa_005319900</name>
</gene>
<dbReference type="SUPFAM" id="SSF100934">
    <property type="entry name" value="Heat shock protein 70kD (HSP70), C-terminal subdomain"/>
    <property type="match status" value="1"/>
</dbReference>
<dbReference type="Gene3D" id="1.20.1270.10">
    <property type="match status" value="1"/>
</dbReference>
<dbReference type="InterPro" id="IPR029048">
    <property type="entry name" value="HSP70_C_sf"/>
</dbReference>
<protein>
    <submittedName>
        <fullName evidence="2">Heat-shock protein 70</fullName>
    </submittedName>
</protein>
<comment type="caution">
    <text evidence="2">The sequence shown here is derived from an EMBL/GenBank/DDBJ whole genome shotgun (WGS) entry which is preliminary data.</text>
</comment>
<dbReference type="Proteomes" id="UP000762676">
    <property type="component" value="Unassembled WGS sequence"/>
</dbReference>
<sequence>MTWGNPTPEAIPPCVKQALEAAGDKLSSTDKDTVLTACNETLAWLDNNSLADKEEYEHRLQELQKTSASVMAKLHGQGQEQGQGQNSQRHSGPTVEEVD</sequence>
<keyword evidence="3" id="KW-1185">Reference proteome</keyword>
<dbReference type="AlphaFoldDB" id="A0AAV4JYQ6"/>
<reference evidence="2 3" key="1">
    <citation type="journal article" date="2021" name="Elife">
        <title>Chloroplast acquisition without the gene transfer in kleptoplastic sea slugs, Plakobranchus ocellatus.</title>
        <authorList>
            <person name="Maeda T."/>
            <person name="Takahashi S."/>
            <person name="Yoshida T."/>
            <person name="Shimamura S."/>
            <person name="Takaki Y."/>
            <person name="Nagai Y."/>
            <person name="Toyoda A."/>
            <person name="Suzuki Y."/>
            <person name="Arimoto A."/>
            <person name="Ishii H."/>
            <person name="Satoh N."/>
            <person name="Nishiyama T."/>
            <person name="Hasebe M."/>
            <person name="Maruyama T."/>
            <person name="Minagawa J."/>
            <person name="Obokata J."/>
            <person name="Shigenobu S."/>
        </authorList>
    </citation>
    <scope>NUCLEOTIDE SEQUENCE [LARGE SCALE GENOMIC DNA]</scope>
</reference>
<name>A0AAV4JYQ6_9GAST</name>
<accession>A0AAV4JYQ6</accession>
<organism evidence="2 3">
    <name type="scientific">Elysia marginata</name>
    <dbReference type="NCBI Taxonomy" id="1093978"/>
    <lineage>
        <taxon>Eukaryota</taxon>
        <taxon>Metazoa</taxon>
        <taxon>Spiralia</taxon>
        <taxon>Lophotrochozoa</taxon>
        <taxon>Mollusca</taxon>
        <taxon>Gastropoda</taxon>
        <taxon>Heterobranchia</taxon>
        <taxon>Euthyneura</taxon>
        <taxon>Panpulmonata</taxon>
        <taxon>Sacoglossa</taxon>
        <taxon>Placobranchoidea</taxon>
        <taxon>Plakobranchidae</taxon>
        <taxon>Elysia</taxon>
    </lineage>
</organism>
<proteinExistence type="predicted"/>
<dbReference type="EMBL" id="BMAT01010584">
    <property type="protein sequence ID" value="GFS27944.1"/>
    <property type="molecule type" value="Genomic_DNA"/>
</dbReference>
<evidence type="ECO:0000256" key="1">
    <source>
        <dbReference type="SAM" id="MobiDB-lite"/>
    </source>
</evidence>
<feature type="region of interest" description="Disordered" evidence="1">
    <location>
        <begin position="67"/>
        <end position="99"/>
    </location>
</feature>
<evidence type="ECO:0000313" key="2">
    <source>
        <dbReference type="EMBL" id="GFS27944.1"/>
    </source>
</evidence>
<feature type="compositionally biased region" description="Low complexity" evidence="1">
    <location>
        <begin position="76"/>
        <end position="85"/>
    </location>
</feature>
<evidence type="ECO:0000313" key="3">
    <source>
        <dbReference type="Proteomes" id="UP000762676"/>
    </source>
</evidence>